<evidence type="ECO:0000256" key="3">
    <source>
        <dbReference type="ARBA" id="ARBA00022989"/>
    </source>
</evidence>
<comment type="subcellular location">
    <subcellularLocation>
        <location evidence="1">Membrane</location>
    </subcellularLocation>
</comment>
<evidence type="ECO:0000313" key="7">
    <source>
        <dbReference type="Proteomes" id="UP001374579"/>
    </source>
</evidence>
<dbReference type="GO" id="GO:0016020">
    <property type="term" value="C:membrane"/>
    <property type="evidence" value="ECO:0007669"/>
    <property type="project" value="UniProtKB-SubCell"/>
</dbReference>
<keyword evidence="7" id="KW-1185">Reference proteome</keyword>
<dbReference type="Gene3D" id="1.20.1070.10">
    <property type="entry name" value="Rhodopsin 7-helix transmembrane proteins"/>
    <property type="match status" value="1"/>
</dbReference>
<evidence type="ECO:0000256" key="1">
    <source>
        <dbReference type="ARBA" id="ARBA00004370"/>
    </source>
</evidence>
<dbReference type="SUPFAM" id="SSF81321">
    <property type="entry name" value="Family A G protein-coupled receptor-like"/>
    <property type="match status" value="1"/>
</dbReference>
<dbReference type="EMBL" id="JBAMIC010000022">
    <property type="protein sequence ID" value="KAK7091777.1"/>
    <property type="molecule type" value="Genomic_DNA"/>
</dbReference>
<evidence type="ECO:0000256" key="2">
    <source>
        <dbReference type="ARBA" id="ARBA00022692"/>
    </source>
</evidence>
<keyword evidence="4 5" id="KW-0472">Membrane</keyword>
<dbReference type="AlphaFoldDB" id="A0AAN9ARH1"/>
<dbReference type="CDD" id="cd00637">
    <property type="entry name" value="7tm_classA_rhodopsin-like"/>
    <property type="match status" value="1"/>
</dbReference>
<protein>
    <recommendedName>
        <fullName evidence="8">G-protein coupled receptors family 1 profile domain-containing protein</fullName>
    </recommendedName>
</protein>
<accession>A0AAN9ARH1</accession>
<proteinExistence type="predicted"/>
<keyword evidence="3 5" id="KW-1133">Transmembrane helix</keyword>
<comment type="caution">
    <text evidence="6">The sequence shown here is derived from an EMBL/GenBank/DDBJ whole genome shotgun (WGS) entry which is preliminary data.</text>
</comment>
<evidence type="ECO:0000313" key="6">
    <source>
        <dbReference type="EMBL" id="KAK7091777.1"/>
    </source>
</evidence>
<feature type="transmembrane region" description="Helical" evidence="5">
    <location>
        <begin position="96"/>
        <end position="116"/>
    </location>
</feature>
<evidence type="ECO:0000256" key="5">
    <source>
        <dbReference type="SAM" id="Phobius"/>
    </source>
</evidence>
<reference evidence="6 7" key="1">
    <citation type="submission" date="2024-02" db="EMBL/GenBank/DDBJ databases">
        <title>Chromosome-scale genome assembly of the rough periwinkle Littorina saxatilis.</title>
        <authorList>
            <person name="De Jode A."/>
            <person name="Faria R."/>
            <person name="Formenti G."/>
            <person name="Sims Y."/>
            <person name="Smith T.P."/>
            <person name="Tracey A."/>
            <person name="Wood J.M.D."/>
            <person name="Zagrodzka Z.B."/>
            <person name="Johannesson K."/>
            <person name="Butlin R.K."/>
            <person name="Leder E.H."/>
        </authorList>
    </citation>
    <scope>NUCLEOTIDE SEQUENCE [LARGE SCALE GENOMIC DNA]</scope>
    <source>
        <strain evidence="6">Snail1</strain>
        <tissue evidence="6">Muscle</tissue>
    </source>
</reference>
<feature type="transmembrane region" description="Helical" evidence="5">
    <location>
        <begin position="39"/>
        <end position="56"/>
    </location>
</feature>
<sequence length="128" mass="14328">MYWLPITFVSVTMVIALLGNLLVIIVFKCRWRTTGATQIYILVLAALDLACTFASMPRDLVTFVALRDNPPGTNESDCFIQREDSSMKGFCKVTVFLTYQLNFTTASILVVIASNVSNRQGHEQRSEV</sequence>
<keyword evidence="2 5" id="KW-0812">Transmembrane</keyword>
<dbReference type="InterPro" id="IPR000276">
    <property type="entry name" value="GPCR_Rhodpsn"/>
</dbReference>
<dbReference type="PRINTS" id="PR00237">
    <property type="entry name" value="GPCRRHODOPSN"/>
</dbReference>
<gene>
    <name evidence="6" type="ORF">V1264_009418</name>
</gene>
<evidence type="ECO:0000256" key="4">
    <source>
        <dbReference type="ARBA" id="ARBA00023136"/>
    </source>
</evidence>
<organism evidence="6 7">
    <name type="scientific">Littorina saxatilis</name>
    <dbReference type="NCBI Taxonomy" id="31220"/>
    <lineage>
        <taxon>Eukaryota</taxon>
        <taxon>Metazoa</taxon>
        <taxon>Spiralia</taxon>
        <taxon>Lophotrochozoa</taxon>
        <taxon>Mollusca</taxon>
        <taxon>Gastropoda</taxon>
        <taxon>Caenogastropoda</taxon>
        <taxon>Littorinimorpha</taxon>
        <taxon>Littorinoidea</taxon>
        <taxon>Littorinidae</taxon>
        <taxon>Littorina</taxon>
    </lineage>
</organism>
<dbReference type="GO" id="GO:0004930">
    <property type="term" value="F:G protein-coupled receptor activity"/>
    <property type="evidence" value="ECO:0007669"/>
    <property type="project" value="InterPro"/>
</dbReference>
<feature type="transmembrane region" description="Helical" evidence="5">
    <location>
        <begin position="6"/>
        <end position="27"/>
    </location>
</feature>
<dbReference type="Proteomes" id="UP001374579">
    <property type="component" value="Unassembled WGS sequence"/>
</dbReference>
<name>A0AAN9ARH1_9CAEN</name>
<evidence type="ECO:0008006" key="8">
    <source>
        <dbReference type="Google" id="ProtNLM"/>
    </source>
</evidence>